<evidence type="ECO:0000256" key="21">
    <source>
        <dbReference type="SAM" id="Phobius"/>
    </source>
</evidence>
<feature type="non-terminal residue" evidence="24">
    <location>
        <position position="432"/>
    </location>
</feature>
<gene>
    <name evidence="24" type="primary">Slc30a4</name>
    <name evidence="24" type="ORF">CHIMIN_R00103</name>
</gene>
<dbReference type="Pfam" id="PF01545">
    <property type="entry name" value="Cation_efflux"/>
    <property type="match status" value="1"/>
</dbReference>
<feature type="non-terminal residue" evidence="24">
    <location>
        <position position="1"/>
    </location>
</feature>
<dbReference type="GO" id="GO:0005886">
    <property type="term" value="C:plasma membrane"/>
    <property type="evidence" value="ECO:0007669"/>
    <property type="project" value="TreeGrafter"/>
</dbReference>
<name>A0A7K7FCM1_CHIMN</name>
<evidence type="ECO:0000256" key="4">
    <source>
        <dbReference type="ARBA" id="ARBA00022448"/>
    </source>
</evidence>
<dbReference type="PANTHER" id="PTHR11562:SF27">
    <property type="entry name" value="PROTON-COUPLED ZINC ANTIPORTER SLC30A4-RELATED"/>
    <property type="match status" value="1"/>
</dbReference>
<evidence type="ECO:0000256" key="9">
    <source>
        <dbReference type="ARBA" id="ARBA00022833"/>
    </source>
</evidence>
<dbReference type="Gene3D" id="1.20.1510.10">
    <property type="entry name" value="Cation efflux protein transmembrane domain"/>
    <property type="match status" value="1"/>
</dbReference>
<feature type="transmembrane region" description="Helical" evidence="21">
    <location>
        <begin position="216"/>
        <end position="235"/>
    </location>
</feature>
<protein>
    <recommendedName>
        <fullName evidence="17">Probable proton-coupled zinc antiporter SLC30A4</fullName>
    </recommendedName>
    <alternativeName>
        <fullName evidence="19">Solute carrier family 30 member 4</fullName>
    </alternativeName>
    <alternativeName>
        <fullName evidence="18">Zinc transporter 4</fullName>
    </alternativeName>
</protein>
<evidence type="ECO:0000256" key="16">
    <source>
        <dbReference type="ARBA" id="ARBA00059459"/>
    </source>
</evidence>
<feature type="domain" description="Cation efflux protein transmembrane" evidence="22">
    <location>
        <begin position="113"/>
        <end position="335"/>
    </location>
</feature>
<organism evidence="24 25">
    <name type="scientific">Chionis minor</name>
    <name type="common">Black-faced sheathbill</name>
    <dbReference type="NCBI Taxonomy" id="227182"/>
    <lineage>
        <taxon>Eukaryota</taxon>
        <taxon>Metazoa</taxon>
        <taxon>Chordata</taxon>
        <taxon>Craniata</taxon>
        <taxon>Vertebrata</taxon>
        <taxon>Euteleostomi</taxon>
        <taxon>Archelosauria</taxon>
        <taxon>Archosauria</taxon>
        <taxon>Dinosauria</taxon>
        <taxon>Saurischia</taxon>
        <taxon>Theropoda</taxon>
        <taxon>Coelurosauria</taxon>
        <taxon>Aves</taxon>
        <taxon>Neognathae</taxon>
        <taxon>Neoaves</taxon>
        <taxon>Charadriiformes</taxon>
        <taxon>Chionididae</taxon>
        <taxon>Chionis</taxon>
    </lineage>
</organism>
<evidence type="ECO:0000259" key="22">
    <source>
        <dbReference type="Pfam" id="PF01545"/>
    </source>
</evidence>
<comment type="caution">
    <text evidence="24">The sequence shown here is derived from an EMBL/GenBank/DDBJ whole genome shotgun (WGS) entry which is preliminary data.</text>
</comment>
<evidence type="ECO:0000256" key="6">
    <source>
        <dbReference type="ARBA" id="ARBA00022692"/>
    </source>
</evidence>
<keyword evidence="4" id="KW-0813">Transport</keyword>
<reference evidence="24 25" key="1">
    <citation type="submission" date="2019-09" db="EMBL/GenBank/DDBJ databases">
        <title>Bird 10,000 Genomes (B10K) Project - Family phase.</title>
        <authorList>
            <person name="Zhang G."/>
        </authorList>
    </citation>
    <scope>NUCLEOTIDE SEQUENCE [LARGE SCALE GENOMIC DNA]</scope>
    <source>
        <strain evidence="24">B10K-UC-030-51</strain>
    </source>
</reference>
<feature type="region of interest" description="Disordered" evidence="20">
    <location>
        <begin position="51"/>
        <end position="97"/>
    </location>
</feature>
<dbReference type="NCBIfam" id="TIGR01297">
    <property type="entry name" value="CDF"/>
    <property type="match status" value="1"/>
</dbReference>
<dbReference type="FunFam" id="1.20.1510.10:FF:000017">
    <property type="entry name" value="zinc transporter 4 isoform X1"/>
    <property type="match status" value="1"/>
</dbReference>
<dbReference type="EMBL" id="VZSF01004641">
    <property type="protein sequence ID" value="NWY55052.1"/>
    <property type="molecule type" value="Genomic_DNA"/>
</dbReference>
<feature type="transmembrane region" description="Helical" evidence="21">
    <location>
        <begin position="176"/>
        <end position="196"/>
    </location>
</feature>
<feature type="domain" description="Cation efflux protein cytoplasmic" evidence="23">
    <location>
        <begin position="339"/>
        <end position="414"/>
    </location>
</feature>
<evidence type="ECO:0000313" key="24">
    <source>
        <dbReference type="EMBL" id="NWY55052.1"/>
    </source>
</evidence>
<keyword evidence="5" id="KW-0050">Antiport</keyword>
<feature type="transmembrane region" description="Helical" evidence="21">
    <location>
        <begin position="277"/>
        <end position="298"/>
    </location>
</feature>
<evidence type="ECO:0000256" key="7">
    <source>
        <dbReference type="ARBA" id="ARBA00022723"/>
    </source>
</evidence>
<dbReference type="GO" id="GO:0010043">
    <property type="term" value="P:response to zinc ion"/>
    <property type="evidence" value="ECO:0007669"/>
    <property type="project" value="TreeGrafter"/>
</dbReference>
<dbReference type="InterPro" id="IPR058533">
    <property type="entry name" value="Cation_efflux_TM"/>
</dbReference>
<comment type="function">
    <text evidence="16">Probable proton-coupled zinc ion antiporter mediating zinc import from cytoplasm potentially into the endocytic compartment. Controls zinc deposition in milk.</text>
</comment>
<dbReference type="SUPFAM" id="SSF161111">
    <property type="entry name" value="Cation efflux protein transmembrane domain-like"/>
    <property type="match status" value="1"/>
</dbReference>
<dbReference type="GO" id="GO:0031902">
    <property type="term" value="C:late endosome membrane"/>
    <property type="evidence" value="ECO:0007669"/>
    <property type="project" value="UniProtKB-SubCell"/>
</dbReference>
<keyword evidence="9" id="KW-0862">Zinc</keyword>
<accession>A0A7K7FCM1</accession>
<evidence type="ECO:0000256" key="3">
    <source>
        <dbReference type="ARBA" id="ARBA00008873"/>
    </source>
</evidence>
<evidence type="ECO:0000256" key="5">
    <source>
        <dbReference type="ARBA" id="ARBA00022449"/>
    </source>
</evidence>
<dbReference type="InterPro" id="IPR002524">
    <property type="entry name" value="Cation_efflux"/>
</dbReference>
<evidence type="ECO:0000256" key="10">
    <source>
        <dbReference type="ARBA" id="ARBA00022906"/>
    </source>
</evidence>
<evidence type="ECO:0000256" key="13">
    <source>
        <dbReference type="ARBA" id="ARBA00023136"/>
    </source>
</evidence>
<feature type="region of interest" description="Disordered" evidence="20">
    <location>
        <begin position="242"/>
        <end position="268"/>
    </location>
</feature>
<keyword evidence="6 21" id="KW-0812">Transmembrane</keyword>
<feature type="transmembrane region" description="Helical" evidence="21">
    <location>
        <begin position="313"/>
        <end position="338"/>
    </location>
</feature>
<feature type="compositionally biased region" description="Low complexity" evidence="20">
    <location>
        <begin position="252"/>
        <end position="268"/>
    </location>
</feature>
<evidence type="ECO:0000256" key="14">
    <source>
        <dbReference type="ARBA" id="ARBA00023228"/>
    </source>
</evidence>
<dbReference type="InterPro" id="IPR027469">
    <property type="entry name" value="Cation_efflux_TMD_sf"/>
</dbReference>
<dbReference type="Proteomes" id="UP000557271">
    <property type="component" value="Unassembled WGS sequence"/>
</dbReference>
<keyword evidence="13 21" id="KW-0472">Membrane</keyword>
<dbReference type="GO" id="GO:0005385">
    <property type="term" value="F:zinc ion transmembrane transporter activity"/>
    <property type="evidence" value="ECO:0007669"/>
    <property type="project" value="TreeGrafter"/>
</dbReference>
<feature type="transmembrane region" description="Helical" evidence="21">
    <location>
        <begin position="113"/>
        <end position="134"/>
    </location>
</feature>
<dbReference type="OrthoDB" id="9944568at2759"/>
<evidence type="ECO:0000256" key="18">
    <source>
        <dbReference type="ARBA" id="ARBA00076849"/>
    </source>
</evidence>
<evidence type="ECO:0000256" key="19">
    <source>
        <dbReference type="ARBA" id="ARBA00077288"/>
    </source>
</evidence>
<dbReference type="PANTHER" id="PTHR11562">
    <property type="entry name" value="CATION EFFLUX PROTEIN/ ZINC TRANSPORTER"/>
    <property type="match status" value="1"/>
</dbReference>
<evidence type="ECO:0000256" key="11">
    <source>
        <dbReference type="ARBA" id="ARBA00022989"/>
    </source>
</evidence>
<sequence>MAGPGLWASIKSLLRRSEDPLFLNDSSAFDFSDEAGDEDYPRFNKLRVVVSEDPAEAAPETPANGEPPGPPSDDESLLERDAAPRSGRGRADPCSGCSRRRERCKQRRVKKRLTLAALLYLLFMTGELVGGYVANSLAIMTDALHMLTDLSGIILTLLALWLSAKSPTKRFTFGFHRLEVLSAIISVLLVYILMAFLLYEAVQRTIHMDYEINGDIMLITAAVGVAVNLVMGFLLNQSGHLHSHSHSHPHSHVPQSNSPGTAHGSSHGHSSLAVRAAFVHALGDLVQSIGVLVAAYIIRFKPEYKIADPICTYVFSILVVLTTVRILCDTGVIILEGVPRHLNVDRIKEDLMKIEDVYSIEDLNIWSLTAGKTTAIVHLQLVPGSSSKWEEVQSKVRQLLLNTFGMYKCSVQLQSYRQEMSKTCASCQSSSA</sequence>
<keyword evidence="14" id="KW-0458">Lysosome</keyword>
<evidence type="ECO:0000256" key="15">
    <source>
        <dbReference type="ARBA" id="ARBA00048349"/>
    </source>
</evidence>
<dbReference type="InterPro" id="IPR050681">
    <property type="entry name" value="CDF/SLC30A"/>
</dbReference>
<evidence type="ECO:0000259" key="23">
    <source>
        <dbReference type="Pfam" id="PF16916"/>
    </source>
</evidence>
<evidence type="ECO:0000256" key="2">
    <source>
        <dbReference type="ARBA" id="ARBA00004155"/>
    </source>
</evidence>
<keyword evidence="11 21" id="KW-1133">Transmembrane helix</keyword>
<dbReference type="AlphaFoldDB" id="A0A7K7FCM1"/>
<keyword evidence="25" id="KW-1185">Reference proteome</keyword>
<comment type="subcellular location">
    <subcellularLocation>
        <location evidence="1">Late endosome membrane</location>
        <topology evidence="1">Multi-pass membrane protein</topology>
    </subcellularLocation>
    <subcellularLocation>
        <location evidence="2">Lysosome membrane</location>
        <topology evidence="2">Multi-pass membrane protein</topology>
    </subcellularLocation>
</comment>
<comment type="catalytic activity">
    <reaction evidence="15">
        <text>Zn(2+)(in) + 2 H(+)(out) = Zn(2+)(out) + 2 H(+)(in)</text>
        <dbReference type="Rhea" id="RHEA:72627"/>
        <dbReference type="ChEBI" id="CHEBI:15378"/>
        <dbReference type="ChEBI" id="CHEBI:29105"/>
    </reaction>
</comment>
<proteinExistence type="inferred from homology"/>
<comment type="similarity">
    <text evidence="3">Belongs to the cation diffusion facilitator (CDF) transporter (TC 2.A.4) family. SLC30A subfamily.</text>
</comment>
<feature type="transmembrane region" description="Helical" evidence="21">
    <location>
        <begin position="146"/>
        <end position="164"/>
    </location>
</feature>
<evidence type="ECO:0000256" key="20">
    <source>
        <dbReference type="SAM" id="MobiDB-lite"/>
    </source>
</evidence>
<dbReference type="Pfam" id="PF16916">
    <property type="entry name" value="ZT_dimer"/>
    <property type="match status" value="1"/>
</dbReference>
<evidence type="ECO:0000256" key="12">
    <source>
        <dbReference type="ARBA" id="ARBA00023065"/>
    </source>
</evidence>
<dbReference type="GO" id="GO:0046872">
    <property type="term" value="F:metal ion binding"/>
    <property type="evidence" value="ECO:0007669"/>
    <property type="project" value="UniProtKB-KW"/>
</dbReference>
<keyword evidence="8" id="KW-0967">Endosome</keyword>
<evidence type="ECO:0000256" key="17">
    <source>
        <dbReference type="ARBA" id="ARBA00070016"/>
    </source>
</evidence>
<dbReference type="GO" id="GO:0005765">
    <property type="term" value="C:lysosomal membrane"/>
    <property type="evidence" value="ECO:0007669"/>
    <property type="project" value="UniProtKB-SubCell"/>
</dbReference>
<dbReference type="GO" id="GO:0015297">
    <property type="term" value="F:antiporter activity"/>
    <property type="evidence" value="ECO:0007669"/>
    <property type="project" value="UniProtKB-KW"/>
</dbReference>
<keyword evidence="12" id="KW-0406">Ion transport</keyword>
<keyword evidence="10" id="KW-0864">Zinc transport</keyword>
<evidence type="ECO:0000256" key="8">
    <source>
        <dbReference type="ARBA" id="ARBA00022753"/>
    </source>
</evidence>
<evidence type="ECO:0000313" key="25">
    <source>
        <dbReference type="Proteomes" id="UP000557271"/>
    </source>
</evidence>
<evidence type="ECO:0000256" key="1">
    <source>
        <dbReference type="ARBA" id="ARBA00004107"/>
    </source>
</evidence>
<feature type="compositionally biased region" description="Basic residues" evidence="20">
    <location>
        <begin position="242"/>
        <end position="251"/>
    </location>
</feature>
<dbReference type="InterPro" id="IPR027470">
    <property type="entry name" value="Cation_efflux_CTD"/>
</dbReference>
<keyword evidence="7" id="KW-0479">Metal-binding</keyword>